<proteinExistence type="predicted"/>
<dbReference type="InterPro" id="IPR050357">
    <property type="entry name" value="Arrestin_domain-protein"/>
</dbReference>
<keyword evidence="4" id="KW-1185">Reference proteome</keyword>
<dbReference type="PANTHER" id="PTHR11188:SF174">
    <property type="entry name" value="ARRESTIN-RELATED TRAFFICKING ADAPTER 10-RELATED"/>
    <property type="match status" value="1"/>
</dbReference>
<organism evidence="3 4">
    <name type="scientific">Cudoniella acicularis</name>
    <dbReference type="NCBI Taxonomy" id="354080"/>
    <lineage>
        <taxon>Eukaryota</taxon>
        <taxon>Fungi</taxon>
        <taxon>Dikarya</taxon>
        <taxon>Ascomycota</taxon>
        <taxon>Pezizomycotina</taxon>
        <taxon>Leotiomycetes</taxon>
        <taxon>Helotiales</taxon>
        <taxon>Tricladiaceae</taxon>
        <taxon>Cudoniella</taxon>
    </lineage>
</organism>
<evidence type="ECO:0000256" key="1">
    <source>
        <dbReference type="SAM" id="MobiDB-lite"/>
    </source>
</evidence>
<feature type="compositionally biased region" description="Polar residues" evidence="1">
    <location>
        <begin position="322"/>
        <end position="334"/>
    </location>
</feature>
<evidence type="ECO:0000313" key="4">
    <source>
        <dbReference type="Proteomes" id="UP000566819"/>
    </source>
</evidence>
<name>A0A8H4VVI5_9HELO</name>
<feature type="compositionally biased region" description="Polar residues" evidence="1">
    <location>
        <begin position="20"/>
        <end position="29"/>
    </location>
</feature>
<dbReference type="OrthoDB" id="2238745at2759"/>
<feature type="compositionally biased region" description="Basic residues" evidence="1">
    <location>
        <begin position="40"/>
        <end position="49"/>
    </location>
</feature>
<dbReference type="GO" id="GO:0030674">
    <property type="term" value="F:protein-macromolecule adaptor activity"/>
    <property type="evidence" value="ECO:0007669"/>
    <property type="project" value="TreeGrafter"/>
</dbReference>
<dbReference type="AlphaFoldDB" id="A0A8H4VVI5"/>
<dbReference type="Proteomes" id="UP000566819">
    <property type="component" value="Unassembled WGS sequence"/>
</dbReference>
<dbReference type="GO" id="GO:0005829">
    <property type="term" value="C:cytosol"/>
    <property type="evidence" value="ECO:0007669"/>
    <property type="project" value="TreeGrafter"/>
</dbReference>
<feature type="domain" description="Arrestin C-terminal-like" evidence="2">
    <location>
        <begin position="463"/>
        <end position="681"/>
    </location>
</feature>
<comment type="caution">
    <text evidence="3">The sequence shown here is derived from an EMBL/GenBank/DDBJ whole genome shotgun (WGS) entry which is preliminary data.</text>
</comment>
<dbReference type="SMART" id="SM01017">
    <property type="entry name" value="Arrestin_C"/>
    <property type="match status" value="1"/>
</dbReference>
<dbReference type="Gene3D" id="2.60.40.640">
    <property type="match status" value="1"/>
</dbReference>
<sequence length="859" mass="94591">MADAVSFQYYSRRGTILYTPGTSPVNKSQPVRLPTPPCRPRQRRPHSIHITRLPVGFIPLDLRPQPPPPEPKKPSGFRSELKKLASRETAKRVLGTVFSPFSSNTSAASSSAASSVASSTRSPSPEEERASRASLSVASADPTTLFSRRTGTGRSLNDTAMTTRQSVDGGSVGIPVNAAPLMPTRTSYETEKPICSGNGVSCFVHLAEPAIFLTGLDHDGTTRDSSSNSTAILRGKLVLNVTKSVKIKSVTLKFTGRARTEWPEGIPPERSQTSEETSLRTQVLPFFNALYEGSESNFGTQCNYTFRNKSATSSVTNLAATSSDLSHSPTSHTGGFSIPSLGNRSNRSSTVSSREQKRLSLQSNQSRSFQKGDSAFGPTPQQKGFKVFHPGVYEYSFELPIDNNSPETIKLPMALVTWQLEALVERAGAFKSDLQGFKEIPVIRAPSEDSLELVEPISIGRIWEDQLRYEIMISGKSFPLGSKIPIAFKLTPLAKVHVHKIKVYVSETVEYFTNDKKLARKDPAKRLLLLEKVAGKPLGKEFAGSEVRVLAGGELSPEDRQQARMDAMRRREFEAAQVGGQAEPLPDQTENLLGDIDLGLEQFWGQTEIEMNAQLPTCEMVERERHKRLVPDCTWKCASVHHWIKIVMRISRVDVDDPTGKKRRHFEISIDSPFTILNCRATQANLALPEYGTNTSALEQQRICGCPNAAVSNELSNNPVPSLDGVSAEHQAFPDLARPPQAHLSTNSAVQRPIHMLRNPSYNPPAFDAEEPPPPIATPPPLYDHVIGTPSHDGLADYFARLSQYDDGHTDDEDTNRPVNRGRVNVPHPRTPGGRLARSMDIDREFMFNAELLRNNLST</sequence>
<feature type="compositionally biased region" description="Polar residues" evidence="1">
    <location>
        <begin position="359"/>
        <end position="371"/>
    </location>
</feature>
<gene>
    <name evidence="3" type="ORF">G7Y89_g14010</name>
</gene>
<feature type="compositionally biased region" description="Low complexity" evidence="1">
    <location>
        <begin position="343"/>
        <end position="353"/>
    </location>
</feature>
<dbReference type="InterPro" id="IPR011022">
    <property type="entry name" value="Arrestin_C-like"/>
</dbReference>
<feature type="region of interest" description="Disordered" evidence="1">
    <location>
        <begin position="20"/>
        <end position="80"/>
    </location>
</feature>
<dbReference type="Pfam" id="PF02752">
    <property type="entry name" value="Arrestin_C"/>
    <property type="match status" value="1"/>
</dbReference>
<feature type="compositionally biased region" description="Low complexity" evidence="1">
    <location>
        <begin position="100"/>
        <end position="123"/>
    </location>
</feature>
<feature type="compositionally biased region" description="Polar residues" evidence="1">
    <location>
        <begin position="141"/>
        <end position="168"/>
    </location>
</feature>
<feature type="region of interest" description="Disordered" evidence="1">
    <location>
        <begin position="100"/>
        <end position="172"/>
    </location>
</feature>
<dbReference type="InterPro" id="IPR014752">
    <property type="entry name" value="Arrestin-like_C"/>
</dbReference>
<dbReference type="EMBL" id="JAAMPI010001750">
    <property type="protein sequence ID" value="KAF4624163.1"/>
    <property type="molecule type" value="Genomic_DNA"/>
</dbReference>
<feature type="region of interest" description="Disordered" evidence="1">
    <location>
        <begin position="805"/>
        <end position="834"/>
    </location>
</feature>
<evidence type="ECO:0000259" key="2">
    <source>
        <dbReference type="SMART" id="SM01017"/>
    </source>
</evidence>
<dbReference type="GO" id="GO:0031625">
    <property type="term" value="F:ubiquitin protein ligase binding"/>
    <property type="evidence" value="ECO:0007669"/>
    <property type="project" value="TreeGrafter"/>
</dbReference>
<accession>A0A8H4VVI5</accession>
<dbReference type="GO" id="GO:0070086">
    <property type="term" value="P:ubiquitin-dependent endocytosis"/>
    <property type="evidence" value="ECO:0007669"/>
    <property type="project" value="TreeGrafter"/>
</dbReference>
<protein>
    <recommendedName>
        <fullName evidence="2">Arrestin C-terminal-like domain-containing protein</fullName>
    </recommendedName>
</protein>
<evidence type="ECO:0000313" key="3">
    <source>
        <dbReference type="EMBL" id="KAF4624163.1"/>
    </source>
</evidence>
<dbReference type="PANTHER" id="PTHR11188">
    <property type="entry name" value="ARRESTIN DOMAIN CONTAINING PROTEIN"/>
    <property type="match status" value="1"/>
</dbReference>
<feature type="region of interest" description="Disordered" evidence="1">
    <location>
        <begin position="322"/>
        <end position="381"/>
    </location>
</feature>
<reference evidence="3 4" key="1">
    <citation type="submission" date="2020-03" db="EMBL/GenBank/DDBJ databases">
        <title>Draft Genome Sequence of Cudoniella acicularis.</title>
        <authorList>
            <person name="Buettner E."/>
            <person name="Kellner H."/>
        </authorList>
    </citation>
    <scope>NUCLEOTIDE SEQUENCE [LARGE SCALE GENOMIC DNA]</scope>
    <source>
        <strain evidence="3 4">DSM 108380</strain>
    </source>
</reference>